<dbReference type="InterPro" id="IPR006016">
    <property type="entry name" value="UspA"/>
</dbReference>
<dbReference type="InterPro" id="IPR006015">
    <property type="entry name" value="Universal_stress_UspA"/>
</dbReference>
<dbReference type="KEGG" id="mzh:Mzhil_0405"/>
<dbReference type="EMBL" id="CP002101">
    <property type="protein sequence ID" value="AEH60280.1"/>
    <property type="molecule type" value="Genomic_DNA"/>
</dbReference>
<reference evidence="3" key="1">
    <citation type="submission" date="2010-07" db="EMBL/GenBank/DDBJ databases">
        <title>The complete genome of Methanosalsum zhilinae DSM 4017.</title>
        <authorList>
            <consortium name="US DOE Joint Genome Institute (JGI-PGF)"/>
            <person name="Lucas S."/>
            <person name="Copeland A."/>
            <person name="Lapidus A."/>
            <person name="Glavina del Rio T."/>
            <person name="Dalin E."/>
            <person name="Tice H."/>
            <person name="Bruce D."/>
            <person name="Goodwin L."/>
            <person name="Pitluck S."/>
            <person name="Kyrpides N."/>
            <person name="Mavromatis K."/>
            <person name="Ovchinnikova G."/>
            <person name="Daligault H."/>
            <person name="Detter J.C."/>
            <person name="Han C."/>
            <person name="Tapia R."/>
            <person name="Larimer F."/>
            <person name="Land M."/>
            <person name="Hauser L."/>
            <person name="Markowitz V."/>
            <person name="Cheng J.-F."/>
            <person name="Hugenholtz P."/>
            <person name="Woyke T."/>
            <person name="Wu D."/>
            <person name="Spring S."/>
            <person name="Schueler E."/>
            <person name="Brambilla E."/>
            <person name="Klenk H.-P."/>
            <person name="Eisen J.A."/>
        </authorList>
    </citation>
    <scope>NUCLEOTIDE SEQUENCE</scope>
    <source>
        <strain evidence="3">DSM 4017</strain>
    </source>
</reference>
<evidence type="ECO:0000313" key="3">
    <source>
        <dbReference type="EMBL" id="AEH60280.1"/>
    </source>
</evidence>
<dbReference type="SUPFAM" id="SSF52402">
    <property type="entry name" value="Adenine nucleotide alpha hydrolases-like"/>
    <property type="match status" value="1"/>
</dbReference>
<name>F7XPF2_METZD</name>
<feature type="domain" description="UspA" evidence="2">
    <location>
        <begin position="3"/>
        <end position="141"/>
    </location>
</feature>
<protein>
    <submittedName>
        <fullName evidence="3">UspA domain protein</fullName>
    </submittedName>
</protein>
<dbReference type="OrthoDB" id="105697at2157"/>
<dbReference type="PRINTS" id="PR01438">
    <property type="entry name" value="UNVRSLSTRESS"/>
</dbReference>
<dbReference type="RefSeq" id="WP_013897719.1">
    <property type="nucleotide sequence ID" value="NC_015676.1"/>
</dbReference>
<evidence type="ECO:0000256" key="1">
    <source>
        <dbReference type="ARBA" id="ARBA00008791"/>
    </source>
</evidence>
<sequence length="142" mass="15366">MVFKKILIATDGSTCSQQAAINGIKIASSTGAKVYAVYVIHTSRLATISEGREWVPPYDVLKEVGKEATLNVRKMAHDKNLNVETVLLEGDPCKEILAFADKKNVDLIVIGTMGKSKVLKVLIGSTAEKIIKNSNIPVLISK</sequence>
<evidence type="ECO:0000259" key="2">
    <source>
        <dbReference type="Pfam" id="PF00582"/>
    </source>
</evidence>
<organism evidence="3 4">
    <name type="scientific">Methanosalsum zhilinae (strain DSM 4017 / NBRC 107636 / OCM 62 / WeN5)</name>
    <name type="common">Methanohalophilus zhilinae</name>
    <dbReference type="NCBI Taxonomy" id="679901"/>
    <lineage>
        <taxon>Archaea</taxon>
        <taxon>Methanobacteriati</taxon>
        <taxon>Methanobacteriota</taxon>
        <taxon>Stenosarchaea group</taxon>
        <taxon>Methanomicrobia</taxon>
        <taxon>Methanosarcinales</taxon>
        <taxon>Methanosarcinaceae</taxon>
        <taxon>Methanosalsum</taxon>
    </lineage>
</organism>
<dbReference type="Gene3D" id="3.40.50.620">
    <property type="entry name" value="HUPs"/>
    <property type="match status" value="1"/>
</dbReference>
<dbReference type="CDD" id="cd00293">
    <property type="entry name" value="USP-like"/>
    <property type="match status" value="1"/>
</dbReference>
<dbReference type="PANTHER" id="PTHR46268">
    <property type="entry name" value="STRESS RESPONSE PROTEIN NHAX"/>
    <property type="match status" value="1"/>
</dbReference>
<dbReference type="GeneID" id="10822010"/>
<accession>F7XPF2</accession>
<comment type="similarity">
    <text evidence="1">Belongs to the universal stress protein A family.</text>
</comment>
<dbReference type="PANTHER" id="PTHR46268:SF6">
    <property type="entry name" value="UNIVERSAL STRESS PROTEIN UP12"/>
    <property type="match status" value="1"/>
</dbReference>
<gene>
    <name evidence="3" type="ordered locus">Mzhil_0405</name>
</gene>
<dbReference type="Pfam" id="PF00582">
    <property type="entry name" value="Usp"/>
    <property type="match status" value="1"/>
</dbReference>
<dbReference type="HOGENOM" id="CLU_049301_11_1_2"/>
<dbReference type="STRING" id="679901.Mzhil_0405"/>
<evidence type="ECO:0000313" key="4">
    <source>
        <dbReference type="Proteomes" id="UP000006622"/>
    </source>
</evidence>
<dbReference type="InterPro" id="IPR014729">
    <property type="entry name" value="Rossmann-like_a/b/a_fold"/>
</dbReference>
<dbReference type="Proteomes" id="UP000006622">
    <property type="component" value="Chromosome"/>
</dbReference>
<keyword evidence="4" id="KW-1185">Reference proteome</keyword>
<dbReference type="AlphaFoldDB" id="F7XPF2"/>
<proteinExistence type="inferred from homology"/>